<dbReference type="RefSeq" id="WP_101330742.1">
    <property type="nucleotide sequence ID" value="NZ_PJNH01000001.1"/>
</dbReference>
<evidence type="ECO:0000256" key="5">
    <source>
        <dbReference type="ARBA" id="ARBA00012448"/>
    </source>
</evidence>
<accession>A0A2I0QXG3</accession>
<organism evidence="18 19">
    <name type="scientific">Halalkalibacillus sediminis</name>
    <dbReference type="NCBI Taxonomy" id="2018042"/>
    <lineage>
        <taxon>Bacteria</taxon>
        <taxon>Bacillati</taxon>
        <taxon>Bacillota</taxon>
        <taxon>Bacilli</taxon>
        <taxon>Bacillales</taxon>
        <taxon>Bacillaceae</taxon>
        <taxon>Halalkalibacillus</taxon>
    </lineage>
</organism>
<feature type="region of interest" description="Disordered" evidence="14">
    <location>
        <begin position="678"/>
        <end position="700"/>
    </location>
</feature>
<dbReference type="AlphaFoldDB" id="A0A2I0QXG3"/>
<comment type="similarity">
    <text evidence="4">Belongs to the transpeptidase family.</text>
</comment>
<dbReference type="Gene3D" id="3.40.710.10">
    <property type="entry name" value="DD-peptidase/beta-lactamase superfamily"/>
    <property type="match status" value="1"/>
</dbReference>
<dbReference type="GO" id="GO:0008360">
    <property type="term" value="P:regulation of cell shape"/>
    <property type="evidence" value="ECO:0007669"/>
    <property type="project" value="UniProtKB-KW"/>
</dbReference>
<evidence type="ECO:0000256" key="15">
    <source>
        <dbReference type="SAM" id="Phobius"/>
    </source>
</evidence>
<evidence type="ECO:0000256" key="4">
    <source>
        <dbReference type="ARBA" id="ARBA00007171"/>
    </source>
</evidence>
<dbReference type="InterPro" id="IPR036138">
    <property type="entry name" value="PBP_dimer_sf"/>
</dbReference>
<dbReference type="InterPro" id="IPR012338">
    <property type="entry name" value="Beta-lactam/transpept-like"/>
</dbReference>
<evidence type="ECO:0000256" key="13">
    <source>
        <dbReference type="ARBA" id="ARBA00034000"/>
    </source>
</evidence>
<dbReference type="GO" id="GO:0005886">
    <property type="term" value="C:plasma membrane"/>
    <property type="evidence" value="ECO:0007669"/>
    <property type="project" value="UniProtKB-SubCell"/>
</dbReference>
<dbReference type="InterPro" id="IPR001460">
    <property type="entry name" value="PCN-bd_Tpept"/>
</dbReference>
<protein>
    <recommendedName>
        <fullName evidence="5">serine-type D-Ala-D-Ala carboxypeptidase</fullName>
        <ecNumber evidence="5">3.4.16.4</ecNumber>
    </recommendedName>
</protein>
<keyword evidence="11 15" id="KW-0472">Membrane</keyword>
<dbReference type="SUPFAM" id="SSF56601">
    <property type="entry name" value="beta-lactamase/transpeptidase-like"/>
    <property type="match status" value="1"/>
</dbReference>
<feature type="compositionally biased region" description="Acidic residues" evidence="14">
    <location>
        <begin position="683"/>
        <end position="700"/>
    </location>
</feature>
<keyword evidence="9" id="KW-0573">Peptidoglycan synthesis</keyword>
<keyword evidence="10 15" id="KW-1133">Transmembrane helix</keyword>
<evidence type="ECO:0000256" key="14">
    <source>
        <dbReference type="SAM" id="MobiDB-lite"/>
    </source>
</evidence>
<dbReference type="GO" id="GO:0009002">
    <property type="term" value="F:serine-type D-Ala-D-Ala carboxypeptidase activity"/>
    <property type="evidence" value="ECO:0007669"/>
    <property type="project" value="UniProtKB-EC"/>
</dbReference>
<dbReference type="InterPro" id="IPR005311">
    <property type="entry name" value="PBP_dimer"/>
</dbReference>
<dbReference type="GO" id="GO:0008658">
    <property type="term" value="F:penicillin binding"/>
    <property type="evidence" value="ECO:0007669"/>
    <property type="project" value="InterPro"/>
</dbReference>
<dbReference type="PANTHER" id="PTHR30627">
    <property type="entry name" value="PEPTIDOGLYCAN D,D-TRANSPEPTIDASE"/>
    <property type="match status" value="1"/>
</dbReference>
<gene>
    <name evidence="18" type="ORF">CEY16_04390</name>
</gene>
<feature type="domain" description="Penicillin-binding protein transpeptidase" evidence="16">
    <location>
        <begin position="341"/>
        <end position="667"/>
    </location>
</feature>
<evidence type="ECO:0000256" key="12">
    <source>
        <dbReference type="ARBA" id="ARBA00023316"/>
    </source>
</evidence>
<proteinExistence type="inferred from homology"/>
<dbReference type="GO" id="GO:0071972">
    <property type="term" value="F:peptidoglycan L,D-transpeptidase activity"/>
    <property type="evidence" value="ECO:0007669"/>
    <property type="project" value="TreeGrafter"/>
</dbReference>
<feature type="transmembrane region" description="Helical" evidence="15">
    <location>
        <begin position="12"/>
        <end position="39"/>
    </location>
</feature>
<name>A0A2I0QXG3_9BACI</name>
<evidence type="ECO:0000256" key="8">
    <source>
        <dbReference type="ARBA" id="ARBA00022960"/>
    </source>
</evidence>
<dbReference type="EC" id="3.4.16.4" evidence="5"/>
<evidence type="ECO:0000256" key="7">
    <source>
        <dbReference type="ARBA" id="ARBA00022692"/>
    </source>
</evidence>
<evidence type="ECO:0000256" key="3">
    <source>
        <dbReference type="ARBA" id="ARBA00004752"/>
    </source>
</evidence>
<comment type="caution">
    <text evidence="18">The sequence shown here is derived from an EMBL/GenBank/DDBJ whole genome shotgun (WGS) entry which is preliminary data.</text>
</comment>
<evidence type="ECO:0000313" key="19">
    <source>
        <dbReference type="Proteomes" id="UP000243524"/>
    </source>
</evidence>
<keyword evidence="6" id="KW-1003">Cell membrane</keyword>
<keyword evidence="8" id="KW-0133">Cell shape</keyword>
<evidence type="ECO:0000256" key="6">
    <source>
        <dbReference type="ARBA" id="ARBA00022475"/>
    </source>
</evidence>
<dbReference type="InterPro" id="IPR050515">
    <property type="entry name" value="Beta-lactam/transpept"/>
</dbReference>
<keyword evidence="12" id="KW-0961">Cell wall biogenesis/degradation</keyword>
<dbReference type="Pfam" id="PF03717">
    <property type="entry name" value="PBP_dimer"/>
    <property type="match status" value="1"/>
</dbReference>
<comment type="subcellular location">
    <subcellularLocation>
        <location evidence="2">Cell membrane</location>
    </subcellularLocation>
    <subcellularLocation>
        <location evidence="1">Membrane</location>
        <topology evidence="1">Single-pass membrane protein</topology>
    </subcellularLocation>
</comment>
<dbReference type="Gene3D" id="3.90.1310.10">
    <property type="entry name" value="Penicillin-binding protein 2a (Domain 2)"/>
    <property type="match status" value="1"/>
</dbReference>
<evidence type="ECO:0000259" key="17">
    <source>
        <dbReference type="Pfam" id="PF03717"/>
    </source>
</evidence>
<dbReference type="Proteomes" id="UP000243524">
    <property type="component" value="Unassembled WGS sequence"/>
</dbReference>
<comment type="pathway">
    <text evidence="3">Cell wall biogenesis; peptidoglycan biosynthesis.</text>
</comment>
<dbReference type="UniPathway" id="UPA00219"/>
<keyword evidence="19" id="KW-1185">Reference proteome</keyword>
<evidence type="ECO:0000259" key="16">
    <source>
        <dbReference type="Pfam" id="PF00905"/>
    </source>
</evidence>
<dbReference type="OrthoDB" id="9770103at2"/>
<evidence type="ECO:0000313" key="18">
    <source>
        <dbReference type="EMBL" id="PKR78998.1"/>
    </source>
</evidence>
<reference evidence="18 19" key="1">
    <citation type="submission" date="2017-06" db="EMBL/GenBank/DDBJ databases">
        <title>the draft geome sequence of Illustriluteabacillus marina B3227.</title>
        <authorList>
            <person name="He R.-H."/>
            <person name="Du Z.-J."/>
        </authorList>
    </citation>
    <scope>NUCLEOTIDE SEQUENCE [LARGE SCALE GENOMIC DNA]</scope>
    <source>
        <strain evidence="18 19">B3227</strain>
    </source>
</reference>
<comment type="catalytic activity">
    <reaction evidence="13">
        <text>Preferential cleavage: (Ac)2-L-Lys-D-Ala-|-D-Ala. Also transpeptidation of peptidyl-alanyl moieties that are N-acyl substituents of D-alanine.</text>
        <dbReference type="EC" id="3.4.16.4"/>
    </reaction>
</comment>
<evidence type="ECO:0000256" key="9">
    <source>
        <dbReference type="ARBA" id="ARBA00022984"/>
    </source>
</evidence>
<evidence type="ECO:0000256" key="2">
    <source>
        <dbReference type="ARBA" id="ARBA00004236"/>
    </source>
</evidence>
<evidence type="ECO:0000256" key="10">
    <source>
        <dbReference type="ARBA" id="ARBA00022989"/>
    </source>
</evidence>
<dbReference type="PANTHER" id="PTHR30627:SF2">
    <property type="entry name" value="PEPTIDOGLYCAN D,D-TRANSPEPTIDASE MRDA"/>
    <property type="match status" value="1"/>
</dbReference>
<evidence type="ECO:0000256" key="11">
    <source>
        <dbReference type="ARBA" id="ARBA00023136"/>
    </source>
</evidence>
<dbReference type="GO" id="GO:0009252">
    <property type="term" value="P:peptidoglycan biosynthetic process"/>
    <property type="evidence" value="ECO:0007669"/>
    <property type="project" value="UniProtKB-UniPathway"/>
</dbReference>
<keyword evidence="7 15" id="KW-0812">Transmembrane</keyword>
<dbReference type="EMBL" id="PJNH01000001">
    <property type="protein sequence ID" value="PKR78998.1"/>
    <property type="molecule type" value="Genomic_DNA"/>
</dbReference>
<dbReference type="GO" id="GO:0071555">
    <property type="term" value="P:cell wall organization"/>
    <property type="evidence" value="ECO:0007669"/>
    <property type="project" value="UniProtKB-KW"/>
</dbReference>
<evidence type="ECO:0000256" key="1">
    <source>
        <dbReference type="ARBA" id="ARBA00004167"/>
    </source>
</evidence>
<feature type="domain" description="Penicillin-binding protein dimerisation" evidence="17">
    <location>
        <begin position="57"/>
        <end position="290"/>
    </location>
</feature>
<sequence>MTRKKSKSHLPLRLNILFFAIFLLFSMLILQLGVVQILYGQDAQEELDRTERVVSETPVPRGKLYDRNGNLLVDNEAKFAITYTPQRNVQPEDNLEVARKLEPYIEMDTSSVNQRSIEDYWILLNREEAYSRLSDEEKEQSDRDQYYSMLDKIEEEDLEGISEKEMEIIAIKHELDQAYELTPRIIKKDNISKEEYAVIAENLGKLPGINVTTDWEREYLYDGTFRNYIGSLTTAKQGLPRTELDYYMSRNYSRNDRVGRSGLEEQYELLLSGKKEIREHITNANGQVINSNLIREGERGKDLRLSVDIELQEQVDEIVRDELQNAINQHPYENRYLKDAMVVMMDPNTGELLAVSGQSRSEEDGEDVYRDESFRAFYDSHLPGSTVKGATVLAGYESGVLSVGETMRDRPITISTDTKGSYRPIGTINDLGAIKQSSNVYMFFVGLRLGGEFREKYNFDTVTYNREGFYELQSYFAQFGLGVETRVDFPFEEDGVEGNGARPGDLMDLAIGQNEAYTALQMAQYVSTIANGGYRMQPHLVSQIHQPTKEDSLGPIYEKNEPTVLNRIDMEDRLIERVQEGFRQVMQESGGTAYRHFNDAEYEPAGKTGTAQEYVYPGDNQRIMVYNLSLVGYAPHDEPEVAFSVLVPYTGTDSEYQINKNIGRRILDAYFDLKEKRQTGAIEEAEEEQEEEETETDTTE</sequence>
<dbReference type="Gene3D" id="1.10.10.1230">
    <property type="entry name" value="Penicillin-binding protein, N-terminal non-catalytic domain, head sub-domain"/>
    <property type="match status" value="1"/>
</dbReference>
<dbReference type="Pfam" id="PF00905">
    <property type="entry name" value="Transpeptidase"/>
    <property type="match status" value="1"/>
</dbReference>
<dbReference type="SUPFAM" id="SSF56519">
    <property type="entry name" value="Penicillin binding protein dimerisation domain"/>
    <property type="match status" value="1"/>
</dbReference>